<dbReference type="GO" id="GO:0051301">
    <property type="term" value="P:cell division"/>
    <property type="evidence" value="ECO:0007669"/>
    <property type="project" value="UniProtKB-KW"/>
</dbReference>
<comment type="caution">
    <text evidence="15">The sequence shown here is derived from an EMBL/GenBank/DDBJ whole genome shotgun (WGS) entry which is preliminary data.</text>
</comment>
<comment type="function">
    <text evidence="1">Part of the ABC transporter FtsEX involved in cellular division.</text>
</comment>
<keyword evidence="10 12" id="KW-0472">Membrane</keyword>
<keyword evidence="7 12" id="KW-0132">Cell division</keyword>
<dbReference type="Pfam" id="PF02687">
    <property type="entry name" value="FtsX"/>
    <property type="match status" value="1"/>
</dbReference>
<evidence type="ECO:0000313" key="15">
    <source>
        <dbReference type="EMBL" id="PZF89649.1"/>
    </source>
</evidence>
<dbReference type="PANTHER" id="PTHR47755">
    <property type="entry name" value="CELL DIVISION PROTEIN FTSX"/>
    <property type="match status" value="1"/>
</dbReference>
<evidence type="ECO:0000256" key="12">
    <source>
        <dbReference type="PIRNR" id="PIRNR003097"/>
    </source>
</evidence>
<organism evidence="15 16">
    <name type="scientific">Micromonospora endophytica</name>
    <dbReference type="NCBI Taxonomy" id="515350"/>
    <lineage>
        <taxon>Bacteria</taxon>
        <taxon>Bacillati</taxon>
        <taxon>Actinomycetota</taxon>
        <taxon>Actinomycetes</taxon>
        <taxon>Micromonosporales</taxon>
        <taxon>Micromonosporaceae</taxon>
        <taxon>Micromonospora</taxon>
    </lineage>
</organism>
<feature type="domain" description="FtsX extracellular" evidence="14">
    <location>
        <begin position="56"/>
        <end position="148"/>
    </location>
</feature>
<evidence type="ECO:0000256" key="5">
    <source>
        <dbReference type="ARBA" id="ARBA00021907"/>
    </source>
</evidence>
<keyword evidence="8" id="KW-0812">Transmembrane</keyword>
<evidence type="ECO:0000259" key="14">
    <source>
        <dbReference type="Pfam" id="PF18075"/>
    </source>
</evidence>
<dbReference type="Pfam" id="PF18075">
    <property type="entry name" value="FtsX_ECD"/>
    <property type="match status" value="1"/>
</dbReference>
<accession>A0A2W2CMJ6</accession>
<keyword evidence="16" id="KW-1185">Reference proteome</keyword>
<dbReference type="Proteomes" id="UP000248627">
    <property type="component" value="Unassembled WGS sequence"/>
</dbReference>
<name>A0A2W2CMJ6_9ACTN</name>
<sequence>MRMKYVLTEVLVGLWRNVTMTVAMIITMAVSLTMLGASGLIYTKVADMKQLYFENIQVSIFLKTDVTEEQRVALNSQLEADPLVSDVTYVNKDEAFQRFQEMFRDSPDLLSAVKADQLPESYRIKLENPQEYKTISAQYAAVDGVDQVVDQSQVLDKIFNLFTAGQNIALAAAVAMAIAALLLVANTIQVAAYSKRREVAVMKLVGASNWFIQAPFVLEAVVAGLIGSFLGLGALVALKVFLFDGALSALQGLFAPVSWGEVLLTFPVMAGVGALISAVTAWVTLRFYLRV</sequence>
<feature type="domain" description="ABC3 transporter permease C-terminal" evidence="13">
    <location>
        <begin position="172"/>
        <end position="286"/>
    </location>
</feature>
<gene>
    <name evidence="15" type="ORF">C1I93_23725</name>
</gene>
<evidence type="ECO:0000256" key="10">
    <source>
        <dbReference type="ARBA" id="ARBA00023136"/>
    </source>
</evidence>
<evidence type="ECO:0000256" key="4">
    <source>
        <dbReference type="ARBA" id="ARBA00011160"/>
    </source>
</evidence>
<comment type="subunit">
    <text evidence="4">Forms a membrane-associated complex with FtsE.</text>
</comment>
<dbReference type="OrthoDB" id="9812531at2"/>
<evidence type="ECO:0000256" key="2">
    <source>
        <dbReference type="ARBA" id="ARBA00004651"/>
    </source>
</evidence>
<evidence type="ECO:0000256" key="3">
    <source>
        <dbReference type="ARBA" id="ARBA00007379"/>
    </source>
</evidence>
<evidence type="ECO:0000259" key="13">
    <source>
        <dbReference type="Pfam" id="PF02687"/>
    </source>
</evidence>
<evidence type="ECO:0000256" key="7">
    <source>
        <dbReference type="ARBA" id="ARBA00022618"/>
    </source>
</evidence>
<protein>
    <recommendedName>
        <fullName evidence="5 12">Cell division protein FtsX</fullName>
    </recommendedName>
</protein>
<evidence type="ECO:0000256" key="1">
    <source>
        <dbReference type="ARBA" id="ARBA00003552"/>
    </source>
</evidence>
<proteinExistence type="inferred from homology"/>
<evidence type="ECO:0000256" key="8">
    <source>
        <dbReference type="ARBA" id="ARBA00022692"/>
    </source>
</evidence>
<dbReference type="AlphaFoldDB" id="A0A2W2CMJ6"/>
<keyword evidence="9" id="KW-1133">Transmembrane helix</keyword>
<dbReference type="EMBL" id="POTX01000209">
    <property type="protein sequence ID" value="PZF89649.1"/>
    <property type="molecule type" value="Genomic_DNA"/>
</dbReference>
<comment type="subcellular location">
    <subcellularLocation>
        <location evidence="2">Cell membrane</location>
        <topology evidence="2">Multi-pass membrane protein</topology>
    </subcellularLocation>
</comment>
<dbReference type="InterPro" id="IPR003838">
    <property type="entry name" value="ABC3_permease_C"/>
</dbReference>
<dbReference type="RefSeq" id="WP_111245507.1">
    <property type="nucleotide sequence ID" value="NZ_AP023358.1"/>
</dbReference>
<dbReference type="NCBIfam" id="NF038346">
    <property type="entry name" value="FtsX_actino"/>
    <property type="match status" value="1"/>
</dbReference>
<keyword evidence="6 12" id="KW-1003">Cell membrane</keyword>
<comment type="similarity">
    <text evidence="3 12">Belongs to the ABC-4 integral membrane protein family. FtsX subfamily.</text>
</comment>
<dbReference type="PIRSF" id="PIRSF003097">
    <property type="entry name" value="FtsX"/>
    <property type="match status" value="1"/>
</dbReference>
<evidence type="ECO:0000256" key="11">
    <source>
        <dbReference type="ARBA" id="ARBA00023306"/>
    </source>
</evidence>
<evidence type="ECO:0000256" key="6">
    <source>
        <dbReference type="ARBA" id="ARBA00022475"/>
    </source>
</evidence>
<dbReference type="PANTHER" id="PTHR47755:SF1">
    <property type="entry name" value="CELL DIVISION PROTEIN FTSX"/>
    <property type="match status" value="1"/>
</dbReference>
<dbReference type="InterPro" id="IPR047929">
    <property type="entry name" value="FtsX_actino"/>
</dbReference>
<reference evidence="15 16" key="1">
    <citation type="submission" date="2018-01" db="EMBL/GenBank/DDBJ databases">
        <title>Draft genome sequence of Jishengella endophytica.</title>
        <authorList>
            <person name="Sahin N."/>
            <person name="Ay H."/>
            <person name="Saygin H."/>
        </authorList>
    </citation>
    <scope>NUCLEOTIDE SEQUENCE [LARGE SCALE GENOMIC DNA]</scope>
    <source>
        <strain evidence="15 16">DSM 45430</strain>
    </source>
</reference>
<evidence type="ECO:0000313" key="16">
    <source>
        <dbReference type="Proteomes" id="UP000248627"/>
    </source>
</evidence>
<dbReference type="InterPro" id="IPR040690">
    <property type="entry name" value="FtsX_ECD"/>
</dbReference>
<keyword evidence="11 12" id="KW-0131">Cell cycle</keyword>
<dbReference type="Gene3D" id="3.30.70.3040">
    <property type="match status" value="1"/>
</dbReference>
<dbReference type="InterPro" id="IPR004513">
    <property type="entry name" value="FtsX"/>
</dbReference>
<evidence type="ECO:0000256" key="9">
    <source>
        <dbReference type="ARBA" id="ARBA00022989"/>
    </source>
</evidence>
<dbReference type="GO" id="GO:0005886">
    <property type="term" value="C:plasma membrane"/>
    <property type="evidence" value="ECO:0007669"/>
    <property type="project" value="UniProtKB-SubCell"/>
</dbReference>